<dbReference type="InterPro" id="IPR048469">
    <property type="entry name" value="YchJ-like_M"/>
</dbReference>
<keyword evidence="3" id="KW-1185">Reference proteome</keyword>
<feature type="domain" description="YchJ-like middle NTF2-like" evidence="1">
    <location>
        <begin position="48"/>
        <end position="139"/>
    </location>
</feature>
<accession>A0ABX8KU54</accession>
<evidence type="ECO:0000313" key="3">
    <source>
        <dbReference type="Proteomes" id="UP000683520"/>
    </source>
</evidence>
<reference evidence="2 3" key="1">
    <citation type="submission" date="2021-06" db="EMBL/GenBank/DDBJ databases">
        <title>FDA dAtabase for Regulatory Grade micrObial Sequences (FDA-ARGOS): Supporting development and validation of Infectious Disease Dx tests.</title>
        <authorList>
            <person name="Sproer C."/>
            <person name="Gronow S."/>
            <person name="Severitt S."/>
            <person name="Schroder I."/>
            <person name="Tallon L."/>
            <person name="Sadzewicz L."/>
            <person name="Zhao X."/>
            <person name="Boylan J."/>
            <person name="Ott S."/>
            <person name="Bowen H."/>
            <person name="Vavikolanu K."/>
            <person name="Mehta A."/>
            <person name="Aluvathingal J."/>
            <person name="Nadendla S."/>
            <person name="Lowell S."/>
            <person name="Myers T."/>
            <person name="Yan Y."/>
        </authorList>
    </citation>
    <scope>NUCLEOTIDE SEQUENCE [LARGE SCALE GENOMIC DNA]</scope>
    <source>
        <strain evidence="2 3">FDAARGOS 1425</strain>
    </source>
</reference>
<proteinExistence type="predicted"/>
<dbReference type="InterPro" id="IPR032710">
    <property type="entry name" value="NTF2-like_dom_sf"/>
</dbReference>
<gene>
    <name evidence="2" type="ORF">I6L55_10940</name>
</gene>
<dbReference type="Pfam" id="PF17775">
    <property type="entry name" value="YchJ_M-like"/>
    <property type="match status" value="1"/>
</dbReference>
<dbReference type="Proteomes" id="UP000683520">
    <property type="component" value="Chromosome"/>
</dbReference>
<dbReference type="EMBL" id="CP077302">
    <property type="protein sequence ID" value="QXB18365.1"/>
    <property type="molecule type" value="Genomic_DNA"/>
</dbReference>
<dbReference type="Gene3D" id="3.10.450.50">
    <property type="match status" value="1"/>
</dbReference>
<evidence type="ECO:0000313" key="2">
    <source>
        <dbReference type="EMBL" id="QXB18365.1"/>
    </source>
</evidence>
<protein>
    <recommendedName>
        <fullName evidence="1">YchJ-like middle NTF2-like domain-containing protein</fullName>
    </recommendedName>
</protein>
<sequence>MADVKGSGGAAGSGDLWSEVRGLCRCGLGMPYEACCGRYISGTAKAPTAEALMRSRYTAFVIGDGDYIARTWAPEKLPAGLDVNPEGEPFTRLIVLETEGGGPFDTDGVVVFEAHYPGGSLRERSTFERRDGAWVYVDGVVR</sequence>
<name>A0ABX8KU54_9CORY</name>
<organism evidence="2 3">
    <name type="scientific">Corynebacterium coyleae</name>
    <dbReference type="NCBI Taxonomy" id="53374"/>
    <lineage>
        <taxon>Bacteria</taxon>
        <taxon>Bacillati</taxon>
        <taxon>Actinomycetota</taxon>
        <taxon>Actinomycetes</taxon>
        <taxon>Mycobacteriales</taxon>
        <taxon>Corynebacteriaceae</taxon>
        <taxon>Corynebacterium</taxon>
    </lineage>
</organism>
<evidence type="ECO:0000259" key="1">
    <source>
        <dbReference type="Pfam" id="PF17775"/>
    </source>
</evidence>
<dbReference type="SUPFAM" id="SSF54427">
    <property type="entry name" value="NTF2-like"/>
    <property type="match status" value="1"/>
</dbReference>